<dbReference type="RefSeq" id="WP_092648483.1">
    <property type="nucleotide sequence ID" value="NZ_LT629792.1"/>
</dbReference>
<evidence type="ECO:0000256" key="4">
    <source>
        <dbReference type="ARBA" id="ARBA00023136"/>
    </source>
</evidence>
<proteinExistence type="predicted"/>
<feature type="transmembrane region" description="Helical" evidence="7">
    <location>
        <begin position="21"/>
        <end position="44"/>
    </location>
</feature>
<feature type="transmembrane region" description="Helical" evidence="7">
    <location>
        <begin position="753"/>
        <end position="778"/>
    </location>
</feature>
<dbReference type="InterPro" id="IPR017500">
    <property type="entry name" value="Phage_infect_YhgE_N"/>
</dbReference>
<dbReference type="Pfam" id="PF12698">
    <property type="entry name" value="ABC2_membrane_3"/>
    <property type="match status" value="2"/>
</dbReference>
<evidence type="ECO:0000256" key="1">
    <source>
        <dbReference type="ARBA" id="ARBA00004141"/>
    </source>
</evidence>
<accession>A0ABY0V713</accession>
<feature type="transmembrane region" description="Helical" evidence="7">
    <location>
        <begin position="669"/>
        <end position="689"/>
    </location>
</feature>
<protein>
    <submittedName>
        <fullName evidence="9">Membrane protein</fullName>
    </submittedName>
</protein>
<dbReference type="Proteomes" id="UP000198976">
    <property type="component" value="Chromosome I"/>
</dbReference>
<evidence type="ECO:0000256" key="3">
    <source>
        <dbReference type="ARBA" id="ARBA00022989"/>
    </source>
</evidence>
<dbReference type="InterPro" id="IPR017501">
    <property type="entry name" value="Phage_infect_YhgE_C"/>
</dbReference>
<keyword evidence="2 7" id="KW-0812">Transmembrane</keyword>
<dbReference type="InterPro" id="IPR013525">
    <property type="entry name" value="ABC2_TM"/>
</dbReference>
<reference evidence="9 10" key="1">
    <citation type="submission" date="2016-10" db="EMBL/GenBank/DDBJ databases">
        <authorList>
            <person name="Varghese N."/>
            <person name="Submissions S."/>
        </authorList>
    </citation>
    <scope>NUCLEOTIDE SEQUENCE [LARGE SCALE GENOMIC DNA]</scope>
    <source>
        <strain evidence="9 10">DSM 9169</strain>
    </source>
</reference>
<dbReference type="EMBL" id="LT629792">
    <property type="protein sequence ID" value="SDT91810.1"/>
    <property type="molecule type" value="Genomic_DNA"/>
</dbReference>
<keyword evidence="10" id="KW-1185">Reference proteome</keyword>
<feature type="coiled-coil region" evidence="5">
    <location>
        <begin position="309"/>
        <end position="356"/>
    </location>
</feature>
<evidence type="ECO:0000256" key="5">
    <source>
        <dbReference type="SAM" id="Coils"/>
    </source>
</evidence>
<comment type="subcellular location">
    <subcellularLocation>
        <location evidence="1">Membrane</location>
        <topology evidence="1">Multi-pass membrane protein</topology>
    </subcellularLocation>
</comment>
<dbReference type="PANTHER" id="PTHR43077">
    <property type="entry name" value="TRANSPORT PERMEASE YVFS-RELATED"/>
    <property type="match status" value="1"/>
</dbReference>
<feature type="transmembrane region" description="Helical" evidence="7">
    <location>
        <begin position="616"/>
        <end position="634"/>
    </location>
</feature>
<evidence type="ECO:0000313" key="10">
    <source>
        <dbReference type="Proteomes" id="UP000198976"/>
    </source>
</evidence>
<dbReference type="PANTHER" id="PTHR43077:SF10">
    <property type="entry name" value="TRANSPORT PERMEASE PROTEIN"/>
    <property type="match status" value="1"/>
</dbReference>
<evidence type="ECO:0000256" key="7">
    <source>
        <dbReference type="SAM" id="Phobius"/>
    </source>
</evidence>
<feature type="transmembrane region" description="Helical" evidence="7">
    <location>
        <begin position="514"/>
        <end position="536"/>
    </location>
</feature>
<gene>
    <name evidence="9" type="ORF">SAMN04489714_0879</name>
</gene>
<evidence type="ECO:0000259" key="8">
    <source>
        <dbReference type="Pfam" id="PF12698"/>
    </source>
</evidence>
<dbReference type="NCBIfam" id="TIGR03061">
    <property type="entry name" value="pip_yhgE_Nterm"/>
    <property type="match status" value="1"/>
</dbReference>
<feature type="compositionally biased region" description="Polar residues" evidence="6">
    <location>
        <begin position="874"/>
        <end position="890"/>
    </location>
</feature>
<organism evidence="9 10">
    <name type="scientific">Schaalia radingae</name>
    <dbReference type="NCBI Taxonomy" id="131110"/>
    <lineage>
        <taxon>Bacteria</taxon>
        <taxon>Bacillati</taxon>
        <taxon>Actinomycetota</taxon>
        <taxon>Actinomycetes</taxon>
        <taxon>Actinomycetales</taxon>
        <taxon>Actinomycetaceae</taxon>
        <taxon>Schaalia</taxon>
    </lineage>
</organism>
<evidence type="ECO:0000256" key="6">
    <source>
        <dbReference type="SAM" id="MobiDB-lite"/>
    </source>
</evidence>
<sequence>MKDSCRVFARDVKRIFAVPRSLIMVIGILVTPALYTWLNILAFWNPYNATENLPIAVVNNDVGTESALTGQLNVGNLVVDKLSENKQLGWQFTDQATANHKIRTGEVYATFVIPKTFSKDLVDIFSGQLHQPTIEYNVNEKKGAIAPKITGAGANELDIQITSTFRGKVGEAIAQALRDGALEIDANIAGAEGSALDALSGINRDLVDAQGTLDSASASVTGSLQTMKKVRATLAAADPALADVSAALSDAQGILGTVVSDASEFAAQAGQASINAQKALNESSAAADSAVSNATNKLTEIDSQLQSGIKRANTSIEKMREQIAILERFPQTQELAAELKSQLNEMQDLLDKVGKTGADATKASKDLQALMKSFNQALTDAQHGATGLREESTRTASQLNSQVTQLSAQLGAINSAVSTARISLKEISTLTRGIDDQIGDTQKVLDQVQDDLNLLSNTASGAQNDVATLATALRTGTLKTVIGLDPTNIGRYLTSPVKFDQKPLFPINSYGSGMAAMFLNLSLWIGALILVIIFRVEVDKEGFDWLSLRSAYLGRFMLSGVLSIGQGLIVSVGSLLLGVKAANAPAFIATSMLIGPCYLAIIYALAAAFSHVGRALAILLVVLQIPGASGIYPIELMPRFFRQLSPMLPFSYGINAIRETIGGFYHGRFWHVMAVLLLMSVTMFLLGFVGRRRFGYFTQLFYDDLARTELVVNEDVQLQSRGYRLSNIIALLANRKEFSTRIRRRQEEFNARYPALIKGLSSVGILVLVVLGMISWLTSASKPVLLGLVAVWGVAIMGTLVGVVVLKSSIERAEGLSHLTEDELFESLARQRDAHAIKTANRSENLSSEHYRSRSKRRLIGASVRVDAADDSSEQSAGESDASATSEETR</sequence>
<evidence type="ECO:0000256" key="2">
    <source>
        <dbReference type="ARBA" id="ARBA00022692"/>
    </source>
</evidence>
<feature type="transmembrane region" description="Helical" evidence="7">
    <location>
        <begin position="556"/>
        <end position="579"/>
    </location>
</feature>
<feature type="domain" description="ABC-2 type transporter transmembrane" evidence="8">
    <location>
        <begin position="25"/>
        <end position="161"/>
    </location>
</feature>
<evidence type="ECO:0000313" key="9">
    <source>
        <dbReference type="EMBL" id="SDT91810.1"/>
    </source>
</evidence>
<name>A0ABY0V713_9ACTO</name>
<keyword evidence="5" id="KW-0175">Coiled coil</keyword>
<feature type="region of interest" description="Disordered" evidence="6">
    <location>
        <begin position="866"/>
        <end position="890"/>
    </location>
</feature>
<keyword evidence="4 7" id="KW-0472">Membrane</keyword>
<feature type="transmembrane region" description="Helical" evidence="7">
    <location>
        <begin position="784"/>
        <end position="806"/>
    </location>
</feature>
<keyword evidence="3 7" id="KW-1133">Transmembrane helix</keyword>
<feature type="transmembrane region" description="Helical" evidence="7">
    <location>
        <begin position="585"/>
        <end position="609"/>
    </location>
</feature>
<dbReference type="Gene3D" id="3.40.1710.10">
    <property type="entry name" value="abc type-2 transporter like domain"/>
    <property type="match status" value="1"/>
</dbReference>
<feature type="domain" description="ABC-2 type transporter transmembrane" evidence="8">
    <location>
        <begin position="441"/>
        <end position="688"/>
    </location>
</feature>
<dbReference type="Gene3D" id="1.10.287.2610">
    <property type="match status" value="1"/>
</dbReference>
<dbReference type="InterPro" id="IPR051328">
    <property type="entry name" value="T7SS_ABC-Transporter"/>
</dbReference>
<dbReference type="NCBIfam" id="TIGR03062">
    <property type="entry name" value="pip_yhgE_Cterm"/>
    <property type="match status" value="1"/>
</dbReference>